<reference evidence="2" key="1">
    <citation type="submission" date="2019-11" db="EMBL/GenBank/DDBJ databases">
        <title>Isolation and characterization of two novel species in the genus Thiomicrorhabdus.</title>
        <authorList>
            <person name="Mochizuki J."/>
            <person name="Kojima H."/>
            <person name="Fukui M."/>
        </authorList>
    </citation>
    <scope>NUCLEOTIDE SEQUENCE [LARGE SCALE GENOMIC DNA]</scope>
    <source>
        <strain evidence="2">aks77</strain>
    </source>
</reference>
<dbReference type="RefSeq" id="WP_173271055.1">
    <property type="nucleotide sequence ID" value="NZ_AP021889.1"/>
</dbReference>
<evidence type="ECO:0000313" key="2">
    <source>
        <dbReference type="Proteomes" id="UP000501726"/>
    </source>
</evidence>
<dbReference type="InterPro" id="IPR027417">
    <property type="entry name" value="P-loop_NTPase"/>
</dbReference>
<gene>
    <name evidence="1" type="ORF">THMIRHAS_07510</name>
</gene>
<accession>A0A6F8PTP3</accession>
<keyword evidence="2" id="KW-1185">Reference proteome</keyword>
<dbReference type="EMBL" id="AP021889">
    <property type="protein sequence ID" value="BBP45378.1"/>
    <property type="molecule type" value="Genomic_DNA"/>
</dbReference>
<dbReference type="Proteomes" id="UP000501726">
    <property type="component" value="Chromosome"/>
</dbReference>
<dbReference type="Gene3D" id="3.40.50.300">
    <property type="entry name" value="P-loop containing nucleotide triphosphate hydrolases"/>
    <property type="match status" value="1"/>
</dbReference>
<dbReference type="InterPro" id="IPR008868">
    <property type="entry name" value="TniB"/>
</dbReference>
<protein>
    <submittedName>
        <fullName evidence="1">Transposition protein TniB</fullName>
    </submittedName>
</protein>
<name>A0A6F8PTP3_9GAMM</name>
<dbReference type="KEGG" id="tse:THMIRHAS_07510"/>
<organism evidence="1 2">
    <name type="scientific">Thiosulfatimonas sediminis</name>
    <dbReference type="NCBI Taxonomy" id="2675054"/>
    <lineage>
        <taxon>Bacteria</taxon>
        <taxon>Pseudomonadati</taxon>
        <taxon>Pseudomonadota</taxon>
        <taxon>Gammaproteobacteria</taxon>
        <taxon>Thiotrichales</taxon>
        <taxon>Piscirickettsiaceae</taxon>
        <taxon>Thiosulfatimonas</taxon>
    </lineage>
</organism>
<dbReference type="SUPFAM" id="SSF52540">
    <property type="entry name" value="P-loop containing nucleoside triphosphate hydrolases"/>
    <property type="match status" value="1"/>
</dbReference>
<dbReference type="Pfam" id="PF05621">
    <property type="entry name" value="TniB"/>
    <property type="match status" value="1"/>
</dbReference>
<proteinExistence type="predicted"/>
<evidence type="ECO:0000313" key="1">
    <source>
        <dbReference type="EMBL" id="BBP45378.1"/>
    </source>
</evidence>
<dbReference type="AlphaFoldDB" id="A0A6F8PTP3"/>
<sequence length="300" mass="34167">MTLEHLTSKTRELLNLSNEERMQVIRSSRWVGYPRAKQLLAKMDELYHYPVSDRMPNLLIIGDTNNGKTMLVKRFCSMHPPEDNPEGENVIVPILYIDCPPKPEEGRLYDEILGKLYEKFKERDSAGKKLSQVVKVCQRIGVKMLVLDEVQHILAGSTHQQRSFLNVLKTLGNKLKVPIVALGIREAFNAIQTDPQLANRFELAPLPRWRLGDEDYERLLASFEALLPLKKPSYLYEDDIAGKLHSMTDGYIGELAKLLSKSAIEAIKNGDEQITLKLLNSMDWVAPSDRRAQMDKILGI</sequence>